<dbReference type="PANTHER" id="PTHR42643">
    <property type="entry name" value="IONOTROPIC RECEPTOR 20A-RELATED"/>
    <property type="match status" value="1"/>
</dbReference>
<comment type="subcellular location">
    <subcellularLocation>
        <location evidence="1">Cell membrane</location>
        <topology evidence="1">Multi-pass membrane protein</topology>
    </subcellularLocation>
</comment>
<comment type="caution">
    <text evidence="11">The sequence shown here is derived from an EMBL/GenBank/DDBJ whole genome shotgun (WGS) entry which is preliminary data.</text>
</comment>
<feature type="domain" description="Ionotropic glutamate receptor C-terminal" evidence="10">
    <location>
        <begin position="254"/>
        <end position="513"/>
    </location>
</feature>
<evidence type="ECO:0000256" key="9">
    <source>
        <dbReference type="SAM" id="Phobius"/>
    </source>
</evidence>
<evidence type="ECO:0000313" key="12">
    <source>
        <dbReference type="Proteomes" id="UP000318571"/>
    </source>
</evidence>
<feature type="non-terminal residue" evidence="11">
    <location>
        <position position="520"/>
    </location>
</feature>
<dbReference type="GO" id="GO:0050906">
    <property type="term" value="P:detection of stimulus involved in sensory perception"/>
    <property type="evidence" value="ECO:0007669"/>
    <property type="project" value="UniProtKB-ARBA"/>
</dbReference>
<name>A0A553P6N5_TIGCA</name>
<dbReference type="Gene3D" id="3.40.190.10">
    <property type="entry name" value="Periplasmic binding protein-like II"/>
    <property type="match status" value="1"/>
</dbReference>
<dbReference type="InterPro" id="IPR052192">
    <property type="entry name" value="Insect_Ionotropic_Sensory_Rcpt"/>
</dbReference>
<keyword evidence="6 9" id="KW-0472">Membrane</keyword>
<dbReference type="Proteomes" id="UP000318571">
    <property type="component" value="Chromosome 3"/>
</dbReference>
<comment type="similarity">
    <text evidence="2">Belongs to the glutamate-gated ion channel (TC 1.A.10.1) family.</text>
</comment>
<organism evidence="11 12">
    <name type="scientific">Tigriopus californicus</name>
    <name type="common">Marine copepod</name>
    <dbReference type="NCBI Taxonomy" id="6832"/>
    <lineage>
        <taxon>Eukaryota</taxon>
        <taxon>Metazoa</taxon>
        <taxon>Ecdysozoa</taxon>
        <taxon>Arthropoda</taxon>
        <taxon>Crustacea</taxon>
        <taxon>Multicrustacea</taxon>
        <taxon>Hexanauplia</taxon>
        <taxon>Copepoda</taxon>
        <taxon>Harpacticoida</taxon>
        <taxon>Harpacticidae</taxon>
        <taxon>Tigriopus</taxon>
    </lineage>
</organism>
<sequence>MALLTPGLNADEDYIEKSCLNFVRISSLKDLEAVNFTNPVLLKDHDNLDNKDIKALQVSCLQGEHFASEATDVNQFLTNFQKLRIFAKPFVNLHANLSGQRVESINDMQRTFDLVTPNSEEEEVHEPPKVGSRQLIFNFFEFWPSLFLDDDGILRGVDLHVVETLAQKFRFTYKFLPPGFSIDARELPNGTIVGVRPDVETGVSDLATAQFTISHERFKTVDYAPTMSEHDITLTGAKAKPRQPYEALVLPFDLHIWIGLSVTLLVSFLMLTFFKIFIDDSKSVWSNMYNAWSLAVSPLLQESLPVGRFQSHHYLSLHVFMYLWLGFCLILTLAYKSNLLATMTMDVMEDVIDSPEEVLESGLPVYVVSNSMIEISLVGSPLEVFRDIYKYNVVPYGTAFPISKLPPEMDPLVDSGKAFFASTRATSVPELNRFAFKQSIYVGASSWVGPKGSRIVRLFSDPILRIQGGGFLNKWYQDELGIILKNEAAVRKQARHEKIDMAHMLPLFILTSISLSLCSL</sequence>
<evidence type="ECO:0000256" key="6">
    <source>
        <dbReference type="ARBA" id="ARBA00023136"/>
    </source>
</evidence>
<keyword evidence="12" id="KW-1185">Reference proteome</keyword>
<evidence type="ECO:0000313" key="11">
    <source>
        <dbReference type="EMBL" id="TRY73346.1"/>
    </source>
</evidence>
<dbReference type="AlphaFoldDB" id="A0A553P6N5"/>
<proteinExistence type="inferred from homology"/>
<dbReference type="InterPro" id="IPR001320">
    <property type="entry name" value="Iontro_rcpt_C"/>
</dbReference>
<evidence type="ECO:0000259" key="10">
    <source>
        <dbReference type="Pfam" id="PF00060"/>
    </source>
</evidence>
<dbReference type="Pfam" id="PF00060">
    <property type="entry name" value="Lig_chan"/>
    <property type="match status" value="1"/>
</dbReference>
<keyword evidence="5 9" id="KW-1133">Transmembrane helix</keyword>
<evidence type="ECO:0000256" key="8">
    <source>
        <dbReference type="ARBA" id="ARBA00023180"/>
    </source>
</evidence>
<dbReference type="GO" id="GO:0005886">
    <property type="term" value="C:plasma membrane"/>
    <property type="evidence" value="ECO:0007669"/>
    <property type="project" value="UniProtKB-SubCell"/>
</dbReference>
<keyword evidence="3" id="KW-1003">Cell membrane</keyword>
<keyword evidence="7" id="KW-0675">Receptor</keyword>
<dbReference type="EMBL" id="VCGU01000007">
    <property type="protein sequence ID" value="TRY73346.1"/>
    <property type="molecule type" value="Genomic_DNA"/>
</dbReference>
<dbReference type="GO" id="GO:0015276">
    <property type="term" value="F:ligand-gated monoatomic ion channel activity"/>
    <property type="evidence" value="ECO:0007669"/>
    <property type="project" value="InterPro"/>
</dbReference>
<dbReference type="PANTHER" id="PTHR42643:SF24">
    <property type="entry name" value="IONOTROPIC RECEPTOR 60A"/>
    <property type="match status" value="1"/>
</dbReference>
<reference evidence="11 12" key="1">
    <citation type="journal article" date="2018" name="Nat. Ecol. Evol.">
        <title>Genomic signatures of mitonuclear coevolution across populations of Tigriopus californicus.</title>
        <authorList>
            <person name="Barreto F.S."/>
            <person name="Watson E.T."/>
            <person name="Lima T.G."/>
            <person name="Willett C.S."/>
            <person name="Edmands S."/>
            <person name="Li W."/>
            <person name="Burton R.S."/>
        </authorList>
    </citation>
    <scope>NUCLEOTIDE SEQUENCE [LARGE SCALE GENOMIC DNA]</scope>
    <source>
        <strain evidence="11 12">San Diego</strain>
    </source>
</reference>
<dbReference type="STRING" id="6832.A0A553P6N5"/>
<evidence type="ECO:0000256" key="1">
    <source>
        <dbReference type="ARBA" id="ARBA00004651"/>
    </source>
</evidence>
<gene>
    <name evidence="11" type="ORF">TCAL_15732</name>
</gene>
<feature type="transmembrane region" description="Helical" evidence="9">
    <location>
        <begin position="314"/>
        <end position="335"/>
    </location>
</feature>
<evidence type="ECO:0000256" key="3">
    <source>
        <dbReference type="ARBA" id="ARBA00022475"/>
    </source>
</evidence>
<evidence type="ECO:0000256" key="4">
    <source>
        <dbReference type="ARBA" id="ARBA00022692"/>
    </source>
</evidence>
<dbReference type="Gene3D" id="1.10.287.70">
    <property type="match status" value="1"/>
</dbReference>
<keyword evidence="8" id="KW-0325">Glycoprotein</keyword>
<dbReference type="SUPFAM" id="SSF53850">
    <property type="entry name" value="Periplasmic binding protein-like II"/>
    <property type="match status" value="1"/>
</dbReference>
<feature type="transmembrane region" description="Helical" evidence="9">
    <location>
        <begin position="256"/>
        <end position="278"/>
    </location>
</feature>
<evidence type="ECO:0000256" key="5">
    <source>
        <dbReference type="ARBA" id="ARBA00022989"/>
    </source>
</evidence>
<keyword evidence="4 9" id="KW-0812">Transmembrane</keyword>
<protein>
    <recommendedName>
        <fullName evidence="10">Ionotropic glutamate receptor C-terminal domain-containing protein</fullName>
    </recommendedName>
</protein>
<evidence type="ECO:0000256" key="2">
    <source>
        <dbReference type="ARBA" id="ARBA00008685"/>
    </source>
</evidence>
<evidence type="ECO:0000256" key="7">
    <source>
        <dbReference type="ARBA" id="ARBA00023170"/>
    </source>
</evidence>
<accession>A0A553P6N5</accession>